<accession>A0A9W9ZP13</accession>
<proteinExistence type="predicted"/>
<evidence type="ECO:0000313" key="1">
    <source>
        <dbReference type="EMBL" id="KAJ7384529.1"/>
    </source>
</evidence>
<comment type="caution">
    <text evidence="1">The sequence shown here is derived from an EMBL/GenBank/DDBJ whole genome shotgun (WGS) entry which is preliminary data.</text>
</comment>
<name>A0A9W9ZP13_9CNID</name>
<sequence>MVHGANNCQLSWLIQNLPPELMERICKEYIVIKIKERAALGWDDVQQELLEAPFCQNRERIVKLLLCFECCGFCGRDGLCASCYRDGVKHNVLPSKNIDINDFVHFRTGIFTEVCNDIEHDLLLSN</sequence>
<reference evidence="1" key="1">
    <citation type="submission" date="2023-01" db="EMBL/GenBank/DDBJ databases">
        <title>Genome assembly of the deep-sea coral Lophelia pertusa.</title>
        <authorList>
            <person name="Herrera S."/>
            <person name="Cordes E."/>
        </authorList>
    </citation>
    <scope>NUCLEOTIDE SEQUENCE</scope>
    <source>
        <strain evidence="1">USNM1676648</strain>
        <tissue evidence="1">Polyp</tissue>
    </source>
</reference>
<dbReference type="Proteomes" id="UP001163046">
    <property type="component" value="Unassembled WGS sequence"/>
</dbReference>
<keyword evidence="2" id="KW-1185">Reference proteome</keyword>
<protein>
    <submittedName>
        <fullName evidence="1">Uncharacterized protein</fullName>
    </submittedName>
</protein>
<organism evidence="1 2">
    <name type="scientific">Desmophyllum pertusum</name>
    <dbReference type="NCBI Taxonomy" id="174260"/>
    <lineage>
        <taxon>Eukaryota</taxon>
        <taxon>Metazoa</taxon>
        <taxon>Cnidaria</taxon>
        <taxon>Anthozoa</taxon>
        <taxon>Hexacorallia</taxon>
        <taxon>Scleractinia</taxon>
        <taxon>Caryophylliina</taxon>
        <taxon>Caryophylliidae</taxon>
        <taxon>Desmophyllum</taxon>
    </lineage>
</organism>
<dbReference type="AlphaFoldDB" id="A0A9W9ZP13"/>
<dbReference type="EMBL" id="MU825886">
    <property type="protein sequence ID" value="KAJ7384529.1"/>
    <property type="molecule type" value="Genomic_DNA"/>
</dbReference>
<evidence type="ECO:0000313" key="2">
    <source>
        <dbReference type="Proteomes" id="UP001163046"/>
    </source>
</evidence>
<gene>
    <name evidence="1" type="ORF">OS493_021158</name>
</gene>